<dbReference type="Proteomes" id="UP000694480">
    <property type="component" value="Unassembled WGS sequence"/>
</dbReference>
<dbReference type="AlphaFoldDB" id="A0A931EA58"/>
<proteinExistence type="predicted"/>
<accession>A0A931EA58</accession>
<keyword evidence="1" id="KW-0472">Membrane</keyword>
<dbReference type="RefSeq" id="WP_194738992.1">
    <property type="nucleotide sequence ID" value="NZ_JADKYY010000004.1"/>
</dbReference>
<organism evidence="2 3">
    <name type="scientific">Planobacterium oryzisoli</name>
    <dbReference type="NCBI Taxonomy" id="2771435"/>
    <lineage>
        <taxon>Bacteria</taxon>
        <taxon>Pseudomonadati</taxon>
        <taxon>Bacteroidota</taxon>
        <taxon>Flavobacteriia</taxon>
        <taxon>Flavobacteriales</taxon>
        <taxon>Weeksellaceae</taxon>
        <taxon>Chryseobacterium group</taxon>
        <taxon>Chryseobacterium</taxon>
    </lineage>
</organism>
<gene>
    <name evidence="2" type="ORF">IC612_04550</name>
</gene>
<dbReference type="EMBL" id="JADKYY010000004">
    <property type="protein sequence ID" value="MBF5027068.1"/>
    <property type="molecule type" value="Genomic_DNA"/>
</dbReference>
<reference evidence="2" key="1">
    <citation type="submission" date="2020-11" db="EMBL/GenBank/DDBJ databases">
        <title>Genome seq and assembly of Planobacterium sp.</title>
        <authorList>
            <person name="Chhetri G."/>
        </authorList>
    </citation>
    <scope>NUCLEOTIDE SEQUENCE</scope>
    <source>
        <strain evidence="2">GCR5</strain>
    </source>
</reference>
<feature type="transmembrane region" description="Helical" evidence="1">
    <location>
        <begin position="66"/>
        <end position="83"/>
    </location>
</feature>
<protein>
    <submittedName>
        <fullName evidence="2">Uncharacterized protein</fullName>
    </submittedName>
</protein>
<evidence type="ECO:0000313" key="2">
    <source>
        <dbReference type="EMBL" id="MBF5027068.1"/>
    </source>
</evidence>
<keyword evidence="3" id="KW-1185">Reference proteome</keyword>
<sequence length="84" mass="9180">MRKILCAPCTFKSLRPQAPLGSSLSRDLPLGKELCQGRGEVLVLPLALRRAKKTSALRSPVCYRDLLPLIITIPFLAAALFGTF</sequence>
<comment type="caution">
    <text evidence="2">The sequence shown here is derived from an EMBL/GenBank/DDBJ whole genome shotgun (WGS) entry which is preliminary data.</text>
</comment>
<evidence type="ECO:0000256" key="1">
    <source>
        <dbReference type="SAM" id="Phobius"/>
    </source>
</evidence>
<keyword evidence="1" id="KW-0812">Transmembrane</keyword>
<evidence type="ECO:0000313" key="3">
    <source>
        <dbReference type="Proteomes" id="UP000694480"/>
    </source>
</evidence>
<name>A0A931EA58_9FLAO</name>
<keyword evidence="1" id="KW-1133">Transmembrane helix</keyword>